<protein>
    <submittedName>
        <fullName evidence="1">Uncharacterized protein</fullName>
    </submittedName>
</protein>
<dbReference type="RefSeq" id="WP_106132058.1">
    <property type="nucleotide sequence ID" value="NZ_PVTR01000001.1"/>
</dbReference>
<gene>
    <name evidence="1" type="ORF">CLW00_101526</name>
</gene>
<dbReference type="AlphaFoldDB" id="A0A2T0WVY8"/>
<name>A0A2T0WVY8_9BACT</name>
<dbReference type="OrthoDB" id="1454766at2"/>
<evidence type="ECO:0000313" key="2">
    <source>
        <dbReference type="Proteomes" id="UP000238157"/>
    </source>
</evidence>
<dbReference type="Proteomes" id="UP000238157">
    <property type="component" value="Unassembled WGS sequence"/>
</dbReference>
<accession>A0A2T0WVY8</accession>
<comment type="caution">
    <text evidence="1">The sequence shown here is derived from an EMBL/GenBank/DDBJ whole genome shotgun (WGS) entry which is preliminary data.</text>
</comment>
<organism evidence="1 2">
    <name type="scientific">Mongoliibacter ruber</name>
    <dbReference type="NCBI Taxonomy" id="1750599"/>
    <lineage>
        <taxon>Bacteria</taxon>
        <taxon>Pseudomonadati</taxon>
        <taxon>Bacteroidota</taxon>
        <taxon>Cytophagia</taxon>
        <taxon>Cytophagales</taxon>
        <taxon>Cyclobacteriaceae</taxon>
        <taxon>Mongoliibacter</taxon>
    </lineage>
</organism>
<reference evidence="1 2" key="1">
    <citation type="submission" date="2018-03" db="EMBL/GenBank/DDBJ databases">
        <title>Genomic Encyclopedia of Archaeal and Bacterial Type Strains, Phase II (KMG-II): from individual species to whole genera.</title>
        <authorList>
            <person name="Goeker M."/>
        </authorList>
    </citation>
    <scope>NUCLEOTIDE SEQUENCE [LARGE SCALE GENOMIC DNA]</scope>
    <source>
        <strain evidence="1 2">DSM 27929</strain>
    </source>
</reference>
<dbReference type="EMBL" id="PVTR01000001">
    <property type="protein sequence ID" value="PRY90851.1"/>
    <property type="molecule type" value="Genomic_DNA"/>
</dbReference>
<sequence>MNYLEIVLQGYFNDNNREFLEKYFCREFKKAEKEQFFEAFEFFSGCFKVIKSWEKHLQDKVFERQRELHLMLNHAKNGTLSYDLKEGETIEQKRNEAIEYCEKELKDVRPDGIGSLSFTVHLHSLTNGLIAYNMPYNELLEIKLAILKAFNKTQTDIEPLPPQSIVKHKPELKIDQIALKYAYEGLQITRENGNEIAKEYGHNSGEKLFQRFTYFSSSANRKGKPNLCTPKKLGNKISLIESIIELLPTDKQERAKDEVSILKKIYEAEYQ</sequence>
<evidence type="ECO:0000313" key="1">
    <source>
        <dbReference type="EMBL" id="PRY90851.1"/>
    </source>
</evidence>
<keyword evidence="2" id="KW-1185">Reference proteome</keyword>
<proteinExistence type="predicted"/>